<evidence type="ECO:0000313" key="1">
    <source>
        <dbReference type="EMBL" id="CAH3023178.1"/>
    </source>
</evidence>
<dbReference type="Proteomes" id="UP001159427">
    <property type="component" value="Unassembled WGS sequence"/>
</dbReference>
<evidence type="ECO:0000313" key="2">
    <source>
        <dbReference type="Proteomes" id="UP001159427"/>
    </source>
</evidence>
<name>A0ABN8M3R1_9CNID</name>
<proteinExistence type="predicted"/>
<feature type="non-terminal residue" evidence="1">
    <location>
        <position position="149"/>
    </location>
</feature>
<sequence>MKTLKNHIKGNLIYKFAMCIAETRPSTGQSLFPLDRMPSGLVEFQIEFFSATNIMGISVPEDYQIWYETMCAKFPSRLCIIGFRASILSKFSIEALKQLKVSNPKGRFWIKVDALDIKDIGMKCSTFINLISFDTDIMIDFKFPYTQSC</sequence>
<comment type="caution">
    <text evidence="1">The sequence shown here is derived from an EMBL/GenBank/DDBJ whole genome shotgun (WGS) entry which is preliminary data.</text>
</comment>
<reference evidence="1 2" key="1">
    <citation type="submission" date="2022-05" db="EMBL/GenBank/DDBJ databases">
        <authorList>
            <consortium name="Genoscope - CEA"/>
            <person name="William W."/>
        </authorList>
    </citation>
    <scope>NUCLEOTIDE SEQUENCE [LARGE SCALE GENOMIC DNA]</scope>
</reference>
<accession>A0ABN8M3R1</accession>
<protein>
    <submittedName>
        <fullName evidence="1">Uncharacterized protein</fullName>
    </submittedName>
</protein>
<organism evidence="1 2">
    <name type="scientific">Porites evermanni</name>
    <dbReference type="NCBI Taxonomy" id="104178"/>
    <lineage>
        <taxon>Eukaryota</taxon>
        <taxon>Metazoa</taxon>
        <taxon>Cnidaria</taxon>
        <taxon>Anthozoa</taxon>
        <taxon>Hexacorallia</taxon>
        <taxon>Scleractinia</taxon>
        <taxon>Fungiina</taxon>
        <taxon>Poritidae</taxon>
        <taxon>Porites</taxon>
    </lineage>
</organism>
<gene>
    <name evidence="1" type="ORF">PEVE_00018267</name>
</gene>
<dbReference type="EMBL" id="CALNXI010000249">
    <property type="protein sequence ID" value="CAH3023178.1"/>
    <property type="molecule type" value="Genomic_DNA"/>
</dbReference>
<keyword evidence="2" id="KW-1185">Reference proteome</keyword>